<evidence type="ECO:0000313" key="2">
    <source>
        <dbReference type="Proteomes" id="UP000314294"/>
    </source>
</evidence>
<reference evidence="1 2" key="1">
    <citation type="submission" date="2019-03" db="EMBL/GenBank/DDBJ databases">
        <title>First draft genome of Liparis tanakae, snailfish: a comprehensive survey of snailfish specific genes.</title>
        <authorList>
            <person name="Kim W."/>
            <person name="Song I."/>
            <person name="Jeong J.-H."/>
            <person name="Kim D."/>
            <person name="Kim S."/>
            <person name="Ryu S."/>
            <person name="Song J.Y."/>
            <person name="Lee S.K."/>
        </authorList>
    </citation>
    <scope>NUCLEOTIDE SEQUENCE [LARGE SCALE GENOMIC DNA]</scope>
    <source>
        <tissue evidence="1">Muscle</tissue>
    </source>
</reference>
<comment type="caution">
    <text evidence="1">The sequence shown here is derived from an EMBL/GenBank/DDBJ whole genome shotgun (WGS) entry which is preliminary data.</text>
</comment>
<gene>
    <name evidence="1" type="ORF">EYF80_014232</name>
</gene>
<accession>A0A4Z2IC01</accession>
<dbReference type="AlphaFoldDB" id="A0A4Z2IC01"/>
<organism evidence="1 2">
    <name type="scientific">Liparis tanakae</name>
    <name type="common">Tanaka's snailfish</name>
    <dbReference type="NCBI Taxonomy" id="230148"/>
    <lineage>
        <taxon>Eukaryota</taxon>
        <taxon>Metazoa</taxon>
        <taxon>Chordata</taxon>
        <taxon>Craniata</taxon>
        <taxon>Vertebrata</taxon>
        <taxon>Euteleostomi</taxon>
        <taxon>Actinopterygii</taxon>
        <taxon>Neopterygii</taxon>
        <taxon>Teleostei</taxon>
        <taxon>Neoteleostei</taxon>
        <taxon>Acanthomorphata</taxon>
        <taxon>Eupercaria</taxon>
        <taxon>Perciformes</taxon>
        <taxon>Cottioidei</taxon>
        <taxon>Cottales</taxon>
        <taxon>Liparidae</taxon>
        <taxon>Liparis</taxon>
    </lineage>
</organism>
<keyword evidence="2" id="KW-1185">Reference proteome</keyword>
<dbReference type="EMBL" id="SRLO01000103">
    <property type="protein sequence ID" value="TNN75420.1"/>
    <property type="molecule type" value="Genomic_DNA"/>
</dbReference>
<proteinExistence type="predicted"/>
<sequence>MVNLVGNAKVSPLRPWCVLARGVATVFSAPARIIMKNERSSSAFKASLFSAKKVKRTESVSTTSGPLVVWINSLAISSSLSASASTWEPRPCSSSVQQFSAWLAW</sequence>
<name>A0A4Z2IC01_9TELE</name>
<evidence type="ECO:0000313" key="1">
    <source>
        <dbReference type="EMBL" id="TNN75420.1"/>
    </source>
</evidence>
<dbReference type="Proteomes" id="UP000314294">
    <property type="component" value="Unassembled WGS sequence"/>
</dbReference>
<protein>
    <submittedName>
        <fullName evidence="1">Uncharacterized protein</fullName>
    </submittedName>
</protein>